<dbReference type="EMBL" id="JAVYJV010000008">
    <property type="protein sequence ID" value="KAK4364273.1"/>
    <property type="molecule type" value="Genomic_DNA"/>
</dbReference>
<dbReference type="Proteomes" id="UP001291623">
    <property type="component" value="Unassembled WGS sequence"/>
</dbReference>
<comment type="caution">
    <text evidence="1">The sequence shown here is derived from an EMBL/GenBank/DDBJ whole genome shotgun (WGS) entry which is preliminary data.</text>
</comment>
<evidence type="ECO:0000313" key="2">
    <source>
        <dbReference type="Proteomes" id="UP001291623"/>
    </source>
</evidence>
<proteinExistence type="predicted"/>
<evidence type="ECO:0000313" key="1">
    <source>
        <dbReference type="EMBL" id="KAK4364273.1"/>
    </source>
</evidence>
<organism evidence="1 2">
    <name type="scientific">Anisodus tanguticus</name>
    <dbReference type="NCBI Taxonomy" id="243964"/>
    <lineage>
        <taxon>Eukaryota</taxon>
        <taxon>Viridiplantae</taxon>
        <taxon>Streptophyta</taxon>
        <taxon>Embryophyta</taxon>
        <taxon>Tracheophyta</taxon>
        <taxon>Spermatophyta</taxon>
        <taxon>Magnoliopsida</taxon>
        <taxon>eudicotyledons</taxon>
        <taxon>Gunneridae</taxon>
        <taxon>Pentapetalae</taxon>
        <taxon>asterids</taxon>
        <taxon>lamiids</taxon>
        <taxon>Solanales</taxon>
        <taxon>Solanaceae</taxon>
        <taxon>Solanoideae</taxon>
        <taxon>Hyoscyameae</taxon>
        <taxon>Anisodus</taxon>
    </lineage>
</organism>
<keyword evidence="2" id="KW-1185">Reference proteome</keyword>
<reference evidence="1" key="1">
    <citation type="submission" date="2023-12" db="EMBL/GenBank/DDBJ databases">
        <title>Genome assembly of Anisodus tanguticus.</title>
        <authorList>
            <person name="Wang Y.-J."/>
        </authorList>
    </citation>
    <scope>NUCLEOTIDE SEQUENCE</scope>
    <source>
        <strain evidence="1">KB-2021</strain>
        <tissue evidence="1">Leaf</tissue>
    </source>
</reference>
<dbReference type="AlphaFoldDB" id="A0AAE1S5Z5"/>
<protein>
    <submittedName>
        <fullName evidence="1">Uncharacterized protein</fullName>
    </submittedName>
</protein>
<gene>
    <name evidence="1" type="ORF">RND71_015631</name>
</gene>
<name>A0AAE1S5Z5_9SOLA</name>
<sequence length="147" mass="16934">MKIPCTLEKFQEWLSAKRAIGLSTLKSKIEDMLRAGKASIIGNTKGGETEELITLYYNNDVLSQDTIHLTNMHDGIIKMEHKHSSETVEQYKLLIGQRKRHVMSVKDDTTHITMKKEDHLILLKEMAQCSLNYRKPRCNNLIRPNVV</sequence>
<accession>A0AAE1S5Z5</accession>